<dbReference type="EMBL" id="CAJNYV010004173">
    <property type="protein sequence ID" value="CAF3651431.1"/>
    <property type="molecule type" value="Genomic_DNA"/>
</dbReference>
<evidence type="ECO:0000256" key="1">
    <source>
        <dbReference type="SAM" id="MobiDB-lite"/>
    </source>
</evidence>
<evidence type="ECO:0000313" key="5">
    <source>
        <dbReference type="EMBL" id="CAF4488804.1"/>
    </source>
</evidence>
<protein>
    <recommendedName>
        <fullName evidence="3">U-box domain-containing protein</fullName>
    </recommendedName>
</protein>
<dbReference type="InterPro" id="IPR052085">
    <property type="entry name" value="WD-SAM-U-box"/>
</dbReference>
<dbReference type="InterPro" id="IPR013083">
    <property type="entry name" value="Znf_RING/FYVE/PHD"/>
</dbReference>
<feature type="region of interest" description="Disordered" evidence="1">
    <location>
        <begin position="277"/>
        <end position="323"/>
    </location>
</feature>
<dbReference type="GO" id="GO:0016567">
    <property type="term" value="P:protein ubiquitination"/>
    <property type="evidence" value="ECO:0007669"/>
    <property type="project" value="InterPro"/>
</dbReference>
<feature type="compositionally biased region" description="Basic residues" evidence="1">
    <location>
        <begin position="282"/>
        <end position="315"/>
    </location>
</feature>
<dbReference type="Proteomes" id="UP000663865">
    <property type="component" value="Unassembled WGS sequence"/>
</dbReference>
<feature type="transmembrane region" description="Helical" evidence="2">
    <location>
        <begin position="124"/>
        <end position="147"/>
    </location>
</feature>
<dbReference type="Gene3D" id="3.30.40.10">
    <property type="entry name" value="Zinc/RING finger domain, C3HC4 (zinc finger)"/>
    <property type="match status" value="1"/>
</dbReference>
<keyword evidence="2" id="KW-1133">Transmembrane helix</keyword>
<dbReference type="GO" id="GO:0004842">
    <property type="term" value="F:ubiquitin-protein transferase activity"/>
    <property type="evidence" value="ECO:0007669"/>
    <property type="project" value="InterPro"/>
</dbReference>
<name>A0A818R3V7_9BILA</name>
<evidence type="ECO:0000256" key="2">
    <source>
        <dbReference type="SAM" id="Phobius"/>
    </source>
</evidence>
<dbReference type="CDD" id="cd16655">
    <property type="entry name" value="RING-Ubox_WDSUB1-like"/>
    <property type="match status" value="1"/>
</dbReference>
<reference evidence="4" key="1">
    <citation type="submission" date="2021-02" db="EMBL/GenBank/DDBJ databases">
        <authorList>
            <person name="Nowell W R."/>
        </authorList>
    </citation>
    <scope>NUCLEOTIDE SEQUENCE</scope>
</reference>
<accession>A0A818R3V7</accession>
<keyword evidence="2" id="KW-0812">Transmembrane</keyword>
<dbReference type="EMBL" id="CAJOBS010000078">
    <property type="protein sequence ID" value="CAF4488804.1"/>
    <property type="molecule type" value="Genomic_DNA"/>
</dbReference>
<dbReference type="PANTHER" id="PTHR46573:SF1">
    <property type="entry name" value="WD REPEAT, SAM AND U-BOX DOMAIN-CONTAINING PROTEIN 1"/>
    <property type="match status" value="1"/>
</dbReference>
<evidence type="ECO:0000313" key="4">
    <source>
        <dbReference type="EMBL" id="CAF3651431.1"/>
    </source>
</evidence>
<dbReference type="Pfam" id="PF04564">
    <property type="entry name" value="U-box"/>
    <property type="match status" value="1"/>
</dbReference>
<dbReference type="SUPFAM" id="SSF57850">
    <property type="entry name" value="RING/U-box"/>
    <property type="match status" value="1"/>
</dbReference>
<organism evidence="4 6">
    <name type="scientific">Rotaria socialis</name>
    <dbReference type="NCBI Taxonomy" id="392032"/>
    <lineage>
        <taxon>Eukaryota</taxon>
        <taxon>Metazoa</taxon>
        <taxon>Spiralia</taxon>
        <taxon>Gnathifera</taxon>
        <taxon>Rotifera</taxon>
        <taxon>Eurotatoria</taxon>
        <taxon>Bdelloidea</taxon>
        <taxon>Philodinida</taxon>
        <taxon>Philodinidae</taxon>
        <taxon>Rotaria</taxon>
    </lineage>
</organism>
<dbReference type="PANTHER" id="PTHR46573">
    <property type="entry name" value="WD REPEAT, SAM AND U-BOX DOMAIN-CONTAINING PROTEIN 1"/>
    <property type="match status" value="1"/>
</dbReference>
<gene>
    <name evidence="4" type="ORF">KIK155_LOCUS23486</name>
    <name evidence="5" type="ORF">TOA249_LOCUS2443</name>
</gene>
<proteinExistence type="predicted"/>
<comment type="caution">
    <text evidence="4">The sequence shown here is derived from an EMBL/GenBank/DDBJ whole genome shotgun (WGS) entry which is preliminary data.</text>
</comment>
<evidence type="ECO:0000259" key="3">
    <source>
        <dbReference type="PROSITE" id="PS51698"/>
    </source>
</evidence>
<dbReference type="PROSITE" id="PS51698">
    <property type="entry name" value="U_BOX"/>
    <property type="match status" value="1"/>
</dbReference>
<feature type="domain" description="U-box" evidence="3">
    <location>
        <begin position="9"/>
        <end position="82"/>
    </location>
</feature>
<keyword evidence="2" id="KW-0472">Membrane</keyword>
<evidence type="ECO:0000313" key="6">
    <source>
        <dbReference type="Proteomes" id="UP000663865"/>
    </source>
</evidence>
<dbReference type="Proteomes" id="UP000663838">
    <property type="component" value="Unassembled WGS sequence"/>
</dbReference>
<dbReference type="AlphaFoldDB" id="A0A818R3V7"/>
<dbReference type="SMART" id="SM00504">
    <property type="entry name" value="Ubox"/>
    <property type="match status" value="1"/>
</dbReference>
<sequence length="460" mass="51958">MQERVTTRTEDYDLTCPITLRTFRDPVIAADGRTYEREAIARWIAEHGTSPFTRQPLNIKDLQPNYHMRNMTGRRGSSASSYYAVDESKVYQYPPTAPVYGEVPIPKVSNNHRSGQCCSLRCQLGTILIVIILITSIICGLIIGFNLRKPVSTNKPKYSSSLTENSPTYCRTTCIRWQFYYDVLTVTVTKAGKYKFTSESNIDTYGYIYNSSFNPANPHLNLLAEDNDSGKKRQFQLKINLQPWETYVLVTTTFIPNVRGSFSIDVSDPKFVNFHSTTTHRTPTKTTKRTTARTTKRTTARTTKKTTARTTKKTTARPSTTAPGSYYTYSSSLTSSSSKYCRRDKKCQESLDFYYEALQISVSMNGRYHFVSNGSMATYADIYNKTFDKLKPNQNLIPSIDDSSEENQFKLKVSLIAGNKYIMVVTTKRSNIMGKFSVTAIGSGSVTFSSLPQSGIEIRN</sequence>
<dbReference type="InterPro" id="IPR003613">
    <property type="entry name" value="Ubox_domain"/>
</dbReference>